<dbReference type="GO" id="GO:0003677">
    <property type="term" value="F:DNA binding"/>
    <property type="evidence" value="ECO:0007669"/>
    <property type="project" value="UniProtKB-UniRule"/>
</dbReference>
<evidence type="ECO:0000313" key="4">
    <source>
        <dbReference type="EMBL" id="SPF68877.1"/>
    </source>
</evidence>
<dbReference type="PROSITE" id="PS50977">
    <property type="entry name" value="HTH_TETR_2"/>
    <property type="match status" value="1"/>
</dbReference>
<feature type="DNA-binding region" description="H-T-H motif" evidence="2">
    <location>
        <begin position="13"/>
        <end position="32"/>
    </location>
</feature>
<protein>
    <submittedName>
        <fullName evidence="4">DNA-binding HTH domain, TetR-type</fullName>
    </submittedName>
</protein>
<evidence type="ECO:0000256" key="2">
    <source>
        <dbReference type="PROSITE-ProRule" id="PRU00335"/>
    </source>
</evidence>
<sequence>MDIYARERLDRMTVKALCAAVPVARTTFYAHYRNLDDVLVEVEDELLAGLGEVTDRVSDGDLPGMDFGVFLDETFGFVEERWSDFRTLLVVQPDARFVARWKDAIKTNFARRYPSSRMQPNRDLLAEMGASAAIGAYTWWMEHPETTGVEDAKRLVERALSAVMATL</sequence>
<dbReference type="SUPFAM" id="SSF46689">
    <property type="entry name" value="Homeodomain-like"/>
    <property type="match status" value="1"/>
</dbReference>
<accession>A0A375I522</accession>
<dbReference type="InterPro" id="IPR009057">
    <property type="entry name" value="Homeodomain-like_sf"/>
</dbReference>
<evidence type="ECO:0000259" key="3">
    <source>
        <dbReference type="PROSITE" id="PS50977"/>
    </source>
</evidence>
<dbReference type="Proteomes" id="UP000265962">
    <property type="component" value="Unassembled WGS sequence"/>
</dbReference>
<evidence type="ECO:0000313" key="5">
    <source>
        <dbReference type="Proteomes" id="UP000265962"/>
    </source>
</evidence>
<dbReference type="OrthoDB" id="9810250at2"/>
<reference evidence="5" key="1">
    <citation type="submission" date="2018-02" db="EMBL/GenBank/DDBJ databases">
        <authorList>
            <person name="Hornung B."/>
        </authorList>
    </citation>
    <scope>NUCLEOTIDE SEQUENCE [LARGE SCALE GENOMIC DNA]</scope>
</reference>
<proteinExistence type="predicted"/>
<dbReference type="InterPro" id="IPR001647">
    <property type="entry name" value="HTH_TetR"/>
</dbReference>
<name>A0A375I522_9ACTN</name>
<evidence type="ECO:0000256" key="1">
    <source>
        <dbReference type="ARBA" id="ARBA00023125"/>
    </source>
</evidence>
<feature type="domain" description="HTH tetR-type" evidence="3">
    <location>
        <begin position="1"/>
        <end position="50"/>
    </location>
</feature>
<gene>
    <name evidence="4" type="ORF">PROPJV5_1852</name>
</gene>
<organism evidence="4 5">
    <name type="scientific">Propionibacterium ruminifibrarum</name>
    <dbReference type="NCBI Taxonomy" id="1962131"/>
    <lineage>
        <taxon>Bacteria</taxon>
        <taxon>Bacillati</taxon>
        <taxon>Actinomycetota</taxon>
        <taxon>Actinomycetes</taxon>
        <taxon>Propionibacteriales</taxon>
        <taxon>Propionibacteriaceae</taxon>
        <taxon>Propionibacterium</taxon>
    </lineage>
</organism>
<dbReference type="EMBL" id="OMOH01000007">
    <property type="protein sequence ID" value="SPF68877.1"/>
    <property type="molecule type" value="Genomic_DNA"/>
</dbReference>
<dbReference type="AlphaFoldDB" id="A0A375I522"/>
<dbReference type="Gene3D" id="1.10.357.10">
    <property type="entry name" value="Tetracycline Repressor, domain 2"/>
    <property type="match status" value="1"/>
</dbReference>
<dbReference type="RefSeq" id="WP_119716015.1">
    <property type="nucleotide sequence ID" value="NZ_OMOH01000007.1"/>
</dbReference>
<keyword evidence="5" id="KW-1185">Reference proteome</keyword>
<keyword evidence="1 2" id="KW-0238">DNA-binding</keyword>